<dbReference type="EMBL" id="FQ790324">
    <property type="protein sequence ID" value="CCD50224.1"/>
    <property type="molecule type" value="Genomic_DNA"/>
</dbReference>
<accession>G2YEM6</accession>
<evidence type="ECO:0000259" key="7">
    <source>
        <dbReference type="PROSITE" id="PS50114"/>
    </source>
</evidence>
<feature type="compositionally biased region" description="Gly residues" evidence="6">
    <location>
        <begin position="220"/>
        <end position="234"/>
    </location>
</feature>
<dbReference type="GO" id="GO:0043565">
    <property type="term" value="F:sequence-specific DNA binding"/>
    <property type="evidence" value="ECO:0007669"/>
    <property type="project" value="InterPro"/>
</dbReference>
<dbReference type="HOGENOM" id="CLU_966407_0_0_1"/>
<dbReference type="AlphaFoldDB" id="G2YEM6"/>
<dbReference type="PROSITE" id="PS50114">
    <property type="entry name" value="GATA_ZN_FINGER_2"/>
    <property type="match status" value="1"/>
</dbReference>
<dbReference type="Pfam" id="PF00320">
    <property type="entry name" value="GATA"/>
    <property type="match status" value="1"/>
</dbReference>
<keyword evidence="2" id="KW-0288">FMN</keyword>
<keyword evidence="3" id="KW-0157">Chromophore</keyword>
<reference evidence="9" key="1">
    <citation type="journal article" date="2011" name="PLoS Genet.">
        <title>Genomic analysis of the necrotrophic fungal pathogens Sclerotinia sclerotiorum and Botrytis cinerea.</title>
        <authorList>
            <person name="Amselem J."/>
            <person name="Cuomo C.A."/>
            <person name="van Kan J.A."/>
            <person name="Viaud M."/>
            <person name="Benito E.P."/>
            <person name="Couloux A."/>
            <person name="Coutinho P.M."/>
            <person name="de Vries R.P."/>
            <person name="Dyer P.S."/>
            <person name="Fillinger S."/>
            <person name="Fournier E."/>
            <person name="Gout L."/>
            <person name="Hahn M."/>
            <person name="Kohn L."/>
            <person name="Lapalu N."/>
            <person name="Plummer K.M."/>
            <person name="Pradier J.M."/>
            <person name="Quevillon E."/>
            <person name="Sharon A."/>
            <person name="Simon A."/>
            <person name="ten Have A."/>
            <person name="Tudzynski B."/>
            <person name="Tudzynski P."/>
            <person name="Wincker P."/>
            <person name="Andrew M."/>
            <person name="Anthouard V."/>
            <person name="Beever R.E."/>
            <person name="Beffa R."/>
            <person name="Benoit I."/>
            <person name="Bouzid O."/>
            <person name="Brault B."/>
            <person name="Chen Z."/>
            <person name="Choquer M."/>
            <person name="Collemare J."/>
            <person name="Cotton P."/>
            <person name="Danchin E.G."/>
            <person name="Da Silva C."/>
            <person name="Gautier A."/>
            <person name="Giraud C."/>
            <person name="Giraud T."/>
            <person name="Gonzalez C."/>
            <person name="Grossetete S."/>
            <person name="Guldener U."/>
            <person name="Henrissat B."/>
            <person name="Howlett B.J."/>
            <person name="Kodira C."/>
            <person name="Kretschmer M."/>
            <person name="Lappartient A."/>
            <person name="Leroch M."/>
            <person name="Levis C."/>
            <person name="Mauceli E."/>
            <person name="Neuveglise C."/>
            <person name="Oeser B."/>
            <person name="Pearson M."/>
            <person name="Poulain J."/>
            <person name="Poussereau N."/>
            <person name="Quesneville H."/>
            <person name="Rascle C."/>
            <person name="Schumacher J."/>
            <person name="Segurens B."/>
            <person name="Sexton A."/>
            <person name="Silva E."/>
            <person name="Sirven C."/>
            <person name="Soanes D.M."/>
            <person name="Talbot N.J."/>
            <person name="Templeton M."/>
            <person name="Yandava C."/>
            <person name="Yarden O."/>
            <person name="Zeng Q."/>
            <person name="Rollins J.A."/>
            <person name="Lebrun M.H."/>
            <person name="Dickman M."/>
        </authorList>
    </citation>
    <scope>NUCLEOTIDE SEQUENCE [LARGE SCALE GENOMIC DNA]</scope>
    <source>
        <strain evidence="9">T4</strain>
    </source>
</reference>
<feature type="compositionally biased region" description="Polar residues" evidence="6">
    <location>
        <begin position="155"/>
        <end position="169"/>
    </location>
</feature>
<evidence type="ECO:0000313" key="8">
    <source>
        <dbReference type="EMBL" id="CCD50224.1"/>
    </source>
</evidence>
<name>G2YEM6_BOTF4</name>
<feature type="region of interest" description="Disordered" evidence="6">
    <location>
        <begin position="1"/>
        <end position="26"/>
    </location>
</feature>
<dbReference type="FunFam" id="3.30.50.10:FF:000065">
    <property type="entry name" value="GATA transcription factor LreA"/>
    <property type="match status" value="1"/>
</dbReference>
<keyword evidence="4" id="KW-0862">Zinc</keyword>
<dbReference type="GO" id="GO:0008270">
    <property type="term" value="F:zinc ion binding"/>
    <property type="evidence" value="ECO:0007669"/>
    <property type="project" value="UniProtKB-KW"/>
</dbReference>
<evidence type="ECO:0000256" key="6">
    <source>
        <dbReference type="SAM" id="MobiDB-lite"/>
    </source>
</evidence>
<evidence type="ECO:0000256" key="5">
    <source>
        <dbReference type="SAM" id="Coils"/>
    </source>
</evidence>
<keyword evidence="4" id="KW-0863">Zinc-finger</keyword>
<dbReference type="InterPro" id="IPR000679">
    <property type="entry name" value="Znf_GATA"/>
</dbReference>
<evidence type="ECO:0000256" key="4">
    <source>
        <dbReference type="PROSITE-ProRule" id="PRU00094"/>
    </source>
</evidence>
<gene>
    <name evidence="8" type="ORF">BofuT4_P091830.1</name>
</gene>
<dbReference type="InParanoid" id="G2YEM6"/>
<feature type="coiled-coil region" evidence="5">
    <location>
        <begin position="45"/>
        <end position="72"/>
    </location>
</feature>
<dbReference type="PANTHER" id="PTHR47429">
    <property type="entry name" value="PROTEIN TWIN LOV 1"/>
    <property type="match status" value="1"/>
</dbReference>
<feature type="domain" description="GATA-type" evidence="7">
    <location>
        <begin position="83"/>
        <end position="116"/>
    </location>
</feature>
<dbReference type="PROSITE" id="PS00344">
    <property type="entry name" value="GATA_ZN_FINGER_1"/>
    <property type="match status" value="1"/>
</dbReference>
<proteinExistence type="predicted"/>
<evidence type="ECO:0000256" key="1">
    <source>
        <dbReference type="ARBA" id="ARBA00022630"/>
    </source>
</evidence>
<feature type="compositionally biased region" description="Low complexity" evidence="6">
    <location>
        <begin position="141"/>
        <end position="151"/>
    </location>
</feature>
<dbReference type="Gene3D" id="3.30.50.10">
    <property type="entry name" value="Erythroid Transcription Factor GATA-1, subunit A"/>
    <property type="match status" value="1"/>
</dbReference>
<keyword evidence="1" id="KW-0285">Flavoprotein</keyword>
<dbReference type="InterPro" id="IPR013088">
    <property type="entry name" value="Znf_NHR/GATA"/>
</dbReference>
<dbReference type="GO" id="GO:0005634">
    <property type="term" value="C:nucleus"/>
    <property type="evidence" value="ECO:0007669"/>
    <property type="project" value="TreeGrafter"/>
</dbReference>
<dbReference type="PANTHER" id="PTHR47429:SF7">
    <property type="entry name" value="GATA-FACTOR"/>
    <property type="match status" value="1"/>
</dbReference>
<organism evidence="8 9">
    <name type="scientific">Botryotinia fuckeliana (strain T4)</name>
    <name type="common">Noble rot fungus</name>
    <name type="synonym">Botrytis cinerea</name>
    <dbReference type="NCBI Taxonomy" id="999810"/>
    <lineage>
        <taxon>Eukaryota</taxon>
        <taxon>Fungi</taxon>
        <taxon>Dikarya</taxon>
        <taxon>Ascomycota</taxon>
        <taxon>Pezizomycotina</taxon>
        <taxon>Leotiomycetes</taxon>
        <taxon>Helotiales</taxon>
        <taxon>Sclerotiniaceae</taxon>
        <taxon>Botrytis</taxon>
    </lineage>
</organism>
<sequence length="288" mass="30276">MTPGVSGTATVPITQPGGSGLPIGSQDEALASRDNIFEELKTTRATSWQYELRQMEKENRSLAEEVASLVNARKKRKRRKLPGNVQRDCANCHTKNTPEWRRGPSGNRDLCNSCGLRWAKQQGRISSRSSKRSKDGDASSKHSNSPSHSSPLHNEISQNSESLNPNLNINPGKPADSTVPRPAKLLKKESDGSVRTASTGSPVTSVEGTGKTGQSKIGQGNIGPGGISNGGVMGSGTAVPASLGGRTTMESQPFHARSLGFNEGGVSGITNIAEGGESERSGKTSGMN</sequence>
<dbReference type="CDD" id="cd00202">
    <property type="entry name" value="ZnF_GATA"/>
    <property type="match status" value="1"/>
</dbReference>
<keyword evidence="4" id="KW-0479">Metal-binding</keyword>
<dbReference type="STRING" id="999810.G2YEM6"/>
<evidence type="ECO:0000313" key="9">
    <source>
        <dbReference type="Proteomes" id="UP000008177"/>
    </source>
</evidence>
<protein>
    <submittedName>
        <fullName evidence="8">Similar to transcription factor Zn, GATA, partial sequence</fullName>
    </submittedName>
</protein>
<feature type="compositionally biased region" description="Polar residues" evidence="6">
    <location>
        <begin position="193"/>
        <end position="207"/>
    </location>
</feature>
<dbReference type="SUPFAM" id="SSF57716">
    <property type="entry name" value="Glucocorticoid receptor-like (DNA-binding domain)"/>
    <property type="match status" value="1"/>
</dbReference>
<feature type="compositionally biased region" description="Polar residues" evidence="6">
    <location>
        <begin position="1"/>
        <end position="13"/>
    </location>
</feature>
<evidence type="ECO:0000256" key="3">
    <source>
        <dbReference type="ARBA" id="ARBA00022991"/>
    </source>
</evidence>
<dbReference type="Proteomes" id="UP000008177">
    <property type="component" value="Unplaced contigs"/>
</dbReference>
<keyword evidence="5" id="KW-0175">Coiled coil</keyword>
<feature type="region of interest" description="Disordered" evidence="6">
    <location>
        <begin position="121"/>
        <end position="288"/>
    </location>
</feature>
<dbReference type="GO" id="GO:0006355">
    <property type="term" value="P:regulation of DNA-templated transcription"/>
    <property type="evidence" value="ECO:0007669"/>
    <property type="project" value="InterPro"/>
</dbReference>
<dbReference type="SMART" id="SM00401">
    <property type="entry name" value="ZnF_GATA"/>
    <property type="match status" value="1"/>
</dbReference>
<evidence type="ECO:0000256" key="2">
    <source>
        <dbReference type="ARBA" id="ARBA00022643"/>
    </source>
</evidence>